<name>A0A3M6TCL5_POCDA</name>
<reference evidence="2 3" key="1">
    <citation type="journal article" date="2018" name="Sci. Rep.">
        <title>Comparative analysis of the Pocillopora damicornis genome highlights role of immune system in coral evolution.</title>
        <authorList>
            <person name="Cunning R."/>
            <person name="Bay R.A."/>
            <person name="Gillette P."/>
            <person name="Baker A.C."/>
            <person name="Traylor-Knowles N."/>
        </authorList>
    </citation>
    <scope>NUCLEOTIDE SEQUENCE [LARGE SCALE GENOMIC DNA]</scope>
    <source>
        <strain evidence="2">RSMAS</strain>
        <tissue evidence="2">Whole animal</tissue>
    </source>
</reference>
<gene>
    <name evidence="2" type="ORF">pdam_00024974</name>
</gene>
<sequence length="118" mass="13074">MWVAVNTFKEEQFNAKGGFNWEENAIDQQMVILLPNVSPPSTVATQGSTIWFLDEPTFNLKLHNKAGGTSSGTFSESDTLLHMEMPKEVLLFLTLVCNAFVVCNGILQRVCSLDFAMA</sequence>
<proteinExistence type="predicted"/>
<feature type="transmembrane region" description="Helical" evidence="1">
    <location>
        <begin position="89"/>
        <end position="107"/>
    </location>
</feature>
<dbReference type="EMBL" id="RCHS01003864">
    <property type="protein sequence ID" value="RMX39146.1"/>
    <property type="molecule type" value="Genomic_DNA"/>
</dbReference>
<protein>
    <submittedName>
        <fullName evidence="2">Uncharacterized protein</fullName>
    </submittedName>
</protein>
<evidence type="ECO:0000313" key="3">
    <source>
        <dbReference type="Proteomes" id="UP000275408"/>
    </source>
</evidence>
<keyword evidence="1" id="KW-0812">Transmembrane</keyword>
<accession>A0A3M6TCL5</accession>
<comment type="caution">
    <text evidence="2">The sequence shown here is derived from an EMBL/GenBank/DDBJ whole genome shotgun (WGS) entry which is preliminary data.</text>
</comment>
<keyword evidence="3" id="KW-1185">Reference proteome</keyword>
<evidence type="ECO:0000256" key="1">
    <source>
        <dbReference type="SAM" id="Phobius"/>
    </source>
</evidence>
<feature type="non-terminal residue" evidence="2">
    <location>
        <position position="118"/>
    </location>
</feature>
<organism evidence="2 3">
    <name type="scientific">Pocillopora damicornis</name>
    <name type="common">Cauliflower coral</name>
    <name type="synonym">Millepora damicornis</name>
    <dbReference type="NCBI Taxonomy" id="46731"/>
    <lineage>
        <taxon>Eukaryota</taxon>
        <taxon>Metazoa</taxon>
        <taxon>Cnidaria</taxon>
        <taxon>Anthozoa</taxon>
        <taxon>Hexacorallia</taxon>
        <taxon>Scleractinia</taxon>
        <taxon>Astrocoeniina</taxon>
        <taxon>Pocilloporidae</taxon>
        <taxon>Pocillopora</taxon>
    </lineage>
</organism>
<evidence type="ECO:0000313" key="2">
    <source>
        <dbReference type="EMBL" id="RMX39146.1"/>
    </source>
</evidence>
<keyword evidence="1" id="KW-1133">Transmembrane helix</keyword>
<dbReference type="Proteomes" id="UP000275408">
    <property type="component" value="Unassembled WGS sequence"/>
</dbReference>
<keyword evidence="1" id="KW-0472">Membrane</keyword>
<dbReference type="AlphaFoldDB" id="A0A3M6TCL5"/>